<proteinExistence type="predicted"/>
<comment type="caution">
    <text evidence="2">The sequence shown here is derived from an EMBL/GenBank/DDBJ whole genome shotgun (WGS) entry which is preliminary data.</text>
</comment>
<accession>A0ABS7VKC3</accession>
<reference evidence="2 3" key="1">
    <citation type="submission" date="2021-09" db="EMBL/GenBank/DDBJ databases">
        <title>The complete genome sequence of a new microorganism.</title>
        <authorList>
            <person name="Zi Z."/>
        </authorList>
    </citation>
    <scope>NUCLEOTIDE SEQUENCE [LARGE SCALE GENOMIC DNA]</scope>
    <source>
        <strain evidence="2 3">WGZ8</strain>
    </source>
</reference>
<dbReference type="Proteomes" id="UP000704176">
    <property type="component" value="Unassembled WGS sequence"/>
</dbReference>
<evidence type="ECO:0000256" key="1">
    <source>
        <dbReference type="SAM" id="MobiDB-lite"/>
    </source>
</evidence>
<keyword evidence="3" id="KW-1185">Reference proteome</keyword>
<name>A0ABS7VKC3_9HYPH</name>
<gene>
    <name evidence="2" type="ORF">K9B37_06700</name>
</gene>
<dbReference type="RefSeq" id="WP_224312300.1">
    <property type="nucleotide sequence ID" value="NZ_JAIRBM010000004.1"/>
</dbReference>
<protein>
    <submittedName>
        <fullName evidence="2">DciA family protein</fullName>
    </submittedName>
</protein>
<evidence type="ECO:0000313" key="2">
    <source>
        <dbReference type="EMBL" id="MBZ6075977.1"/>
    </source>
</evidence>
<feature type="region of interest" description="Disordered" evidence="1">
    <location>
        <begin position="120"/>
        <end position="144"/>
    </location>
</feature>
<dbReference type="InterPro" id="IPR010593">
    <property type="entry name" value="DUF1159"/>
</dbReference>
<dbReference type="Pfam" id="PF05258">
    <property type="entry name" value="DciA"/>
    <property type="match status" value="1"/>
</dbReference>
<organism evidence="2 3">
    <name type="scientific">Microvirga puerhi</name>
    <dbReference type="NCBI Taxonomy" id="2876078"/>
    <lineage>
        <taxon>Bacteria</taxon>
        <taxon>Pseudomonadati</taxon>
        <taxon>Pseudomonadota</taxon>
        <taxon>Alphaproteobacteria</taxon>
        <taxon>Hyphomicrobiales</taxon>
        <taxon>Methylobacteriaceae</taxon>
        <taxon>Microvirga</taxon>
    </lineage>
</organism>
<evidence type="ECO:0000313" key="3">
    <source>
        <dbReference type="Proteomes" id="UP000704176"/>
    </source>
</evidence>
<dbReference type="PIRSF" id="PIRSF032064">
    <property type="entry name" value="UCP032064"/>
    <property type="match status" value="1"/>
</dbReference>
<feature type="compositionally biased region" description="Basic and acidic residues" evidence="1">
    <location>
        <begin position="130"/>
        <end position="144"/>
    </location>
</feature>
<sequence length="171" mass="19007">MRQPRLRPRPLAEFLDVCLGPSLAAQGFASSDVIVAWPDIVGDRLAEFTQPLKIEWKRKAAHADPDARPDPATLVVRVESAFALEMQHLAPVVMDRVNTYYGWRCIGKLVLKQGPVRRIEKPRPVPRPLTEADRERLSTATRPIEEEPLRAALDRLGEAIVGSGSGTRTKA</sequence>
<dbReference type="InterPro" id="IPR007922">
    <property type="entry name" value="DciA-like"/>
</dbReference>
<dbReference type="EMBL" id="JAIRBM010000004">
    <property type="protein sequence ID" value="MBZ6075977.1"/>
    <property type="molecule type" value="Genomic_DNA"/>
</dbReference>